<dbReference type="Proteomes" id="UP001648503">
    <property type="component" value="Unassembled WGS sequence"/>
</dbReference>
<keyword evidence="2" id="KW-0732">Signal</keyword>
<keyword evidence="4" id="KW-1185">Reference proteome</keyword>
<proteinExistence type="predicted"/>
<dbReference type="PROSITE" id="PS51257">
    <property type="entry name" value="PROKAR_LIPOPROTEIN"/>
    <property type="match status" value="1"/>
</dbReference>
<feature type="chain" id="PRO_5045123385" evidence="2">
    <location>
        <begin position="19"/>
        <end position="188"/>
    </location>
</feature>
<gene>
    <name evidence="3" type="ORF">BASA50_004645</name>
</gene>
<protein>
    <submittedName>
        <fullName evidence="3">Uncharacterized protein</fullName>
    </submittedName>
</protein>
<evidence type="ECO:0000313" key="3">
    <source>
        <dbReference type="EMBL" id="KAH6597293.1"/>
    </source>
</evidence>
<evidence type="ECO:0000256" key="1">
    <source>
        <dbReference type="SAM" id="MobiDB-lite"/>
    </source>
</evidence>
<reference evidence="3 4" key="1">
    <citation type="submission" date="2021-02" db="EMBL/GenBank/DDBJ databases">
        <title>Variation within the Batrachochytrium salamandrivorans European outbreak.</title>
        <authorList>
            <person name="Kelly M."/>
            <person name="Pasmans F."/>
            <person name="Shea T.P."/>
            <person name="Munoz J.F."/>
            <person name="Carranza S."/>
            <person name="Cuomo C.A."/>
            <person name="Martel A."/>
        </authorList>
    </citation>
    <scope>NUCLEOTIDE SEQUENCE [LARGE SCALE GENOMIC DNA]</scope>
    <source>
        <strain evidence="3 4">AMFP18/2</strain>
    </source>
</reference>
<sequence length="188" mass="21395">MKFNALVVAAMVITSVNAAGEGGLLSCFGLGCRPGKSKDPEPEADLLCDFIDAELSLLWENVNVLNLKFEELDLDFHKIMMEKGDDEKYERGKRGKKGKKNKKAKKNSLKAKLIQDWLKSHPEAIPDLQKIKAEYDGYEETLHGIWKRLEETKCPVGHFEQLYSEEMTQMGYFPNWKDAKGRNILGDQ</sequence>
<comment type="caution">
    <text evidence="3">The sequence shown here is derived from an EMBL/GenBank/DDBJ whole genome shotgun (WGS) entry which is preliminary data.</text>
</comment>
<name>A0ABQ8FF91_9FUNG</name>
<evidence type="ECO:0000313" key="4">
    <source>
        <dbReference type="Proteomes" id="UP001648503"/>
    </source>
</evidence>
<feature type="compositionally biased region" description="Basic residues" evidence="1">
    <location>
        <begin position="93"/>
        <end position="107"/>
    </location>
</feature>
<evidence type="ECO:0000256" key="2">
    <source>
        <dbReference type="SAM" id="SignalP"/>
    </source>
</evidence>
<feature type="signal peptide" evidence="2">
    <location>
        <begin position="1"/>
        <end position="18"/>
    </location>
</feature>
<dbReference type="EMBL" id="JAFCIX010000152">
    <property type="protein sequence ID" value="KAH6597293.1"/>
    <property type="molecule type" value="Genomic_DNA"/>
</dbReference>
<organism evidence="3 4">
    <name type="scientific">Batrachochytrium salamandrivorans</name>
    <dbReference type="NCBI Taxonomy" id="1357716"/>
    <lineage>
        <taxon>Eukaryota</taxon>
        <taxon>Fungi</taxon>
        <taxon>Fungi incertae sedis</taxon>
        <taxon>Chytridiomycota</taxon>
        <taxon>Chytridiomycota incertae sedis</taxon>
        <taxon>Chytridiomycetes</taxon>
        <taxon>Rhizophydiales</taxon>
        <taxon>Rhizophydiales incertae sedis</taxon>
        <taxon>Batrachochytrium</taxon>
    </lineage>
</organism>
<accession>A0ABQ8FF91</accession>
<feature type="region of interest" description="Disordered" evidence="1">
    <location>
        <begin position="87"/>
        <end position="107"/>
    </location>
</feature>